<evidence type="ECO:0008006" key="2">
    <source>
        <dbReference type="Google" id="ProtNLM"/>
    </source>
</evidence>
<sequence>MSKPGRNDPCRCGSGKKYKRCCITGLSLADYEGLVAEMLANNPMLNRLAVENRVRKSQGLS</sequence>
<protein>
    <recommendedName>
        <fullName evidence="2">SEC-C motif domain protein</fullName>
    </recommendedName>
</protein>
<dbReference type="Pfam" id="PF02810">
    <property type="entry name" value="SEC-C"/>
    <property type="match status" value="1"/>
</dbReference>
<dbReference type="SUPFAM" id="SSF103642">
    <property type="entry name" value="Sec-C motif"/>
    <property type="match status" value="1"/>
</dbReference>
<organism evidence="1">
    <name type="scientific">marine sediment metagenome</name>
    <dbReference type="NCBI Taxonomy" id="412755"/>
    <lineage>
        <taxon>unclassified sequences</taxon>
        <taxon>metagenomes</taxon>
        <taxon>ecological metagenomes</taxon>
    </lineage>
</organism>
<reference evidence="1" key="1">
    <citation type="journal article" date="2015" name="Nature">
        <title>Complex archaea that bridge the gap between prokaryotes and eukaryotes.</title>
        <authorList>
            <person name="Spang A."/>
            <person name="Saw J.H."/>
            <person name="Jorgensen S.L."/>
            <person name="Zaremba-Niedzwiedzka K."/>
            <person name="Martijn J."/>
            <person name="Lind A.E."/>
            <person name="van Eijk R."/>
            <person name="Schleper C."/>
            <person name="Guy L."/>
            <person name="Ettema T.J."/>
        </authorList>
    </citation>
    <scope>NUCLEOTIDE SEQUENCE</scope>
</reference>
<dbReference type="InterPro" id="IPR004027">
    <property type="entry name" value="SEC_C_motif"/>
</dbReference>
<dbReference type="EMBL" id="LAZR01025102">
    <property type="protein sequence ID" value="KKL72985.1"/>
    <property type="molecule type" value="Genomic_DNA"/>
</dbReference>
<dbReference type="AlphaFoldDB" id="A0A0F9GUE8"/>
<dbReference type="Gene3D" id="3.10.450.50">
    <property type="match status" value="1"/>
</dbReference>
<proteinExistence type="predicted"/>
<name>A0A0F9GUE8_9ZZZZ</name>
<evidence type="ECO:0000313" key="1">
    <source>
        <dbReference type="EMBL" id="KKL72985.1"/>
    </source>
</evidence>
<accession>A0A0F9GUE8</accession>
<gene>
    <name evidence="1" type="ORF">LCGC14_2079420</name>
</gene>
<comment type="caution">
    <text evidence="1">The sequence shown here is derived from an EMBL/GenBank/DDBJ whole genome shotgun (WGS) entry which is preliminary data.</text>
</comment>